<protein>
    <submittedName>
        <fullName evidence="1">Uncharacterized protein</fullName>
    </submittedName>
</protein>
<keyword evidence="2" id="KW-1185">Reference proteome</keyword>
<dbReference type="AlphaFoldDB" id="A0A9J6A7N6"/>
<proteinExistence type="predicted"/>
<evidence type="ECO:0000313" key="1">
    <source>
        <dbReference type="EMBL" id="KAG5620678.1"/>
    </source>
</evidence>
<name>A0A9J6A7N6_SOLCO</name>
<accession>A0A9J6A7N6</accession>
<comment type="caution">
    <text evidence="1">The sequence shown here is derived from an EMBL/GenBank/DDBJ whole genome shotgun (WGS) entry which is preliminary data.</text>
</comment>
<sequence length="155" mass="17675">MSKQKRAVTLAHRNTEEGLLYAYTVSNNKWTTRETNVARSNSIHKIKFVIFVMNFEGDQHILMLKNTNLQILKKKNVCKHHKPPLHTCHCQSPPPPPTISAIKLPPPTFTITISPYQQPPLTTQPPPPQCWQSCRTITTTLNLICCGYNIEITLF</sequence>
<reference evidence="1 2" key="1">
    <citation type="submission" date="2020-09" db="EMBL/GenBank/DDBJ databases">
        <title>De no assembly of potato wild relative species, Solanum commersonii.</title>
        <authorList>
            <person name="Cho K."/>
        </authorList>
    </citation>
    <scope>NUCLEOTIDE SEQUENCE [LARGE SCALE GENOMIC DNA]</scope>
    <source>
        <strain evidence="1">LZ3.2</strain>
        <tissue evidence="1">Leaf</tissue>
    </source>
</reference>
<dbReference type="EMBL" id="JACXVP010000002">
    <property type="protein sequence ID" value="KAG5620678.1"/>
    <property type="molecule type" value="Genomic_DNA"/>
</dbReference>
<gene>
    <name evidence="1" type="ORF">H5410_005896</name>
</gene>
<organism evidence="1 2">
    <name type="scientific">Solanum commersonii</name>
    <name type="common">Commerson's wild potato</name>
    <name type="synonym">Commerson's nightshade</name>
    <dbReference type="NCBI Taxonomy" id="4109"/>
    <lineage>
        <taxon>Eukaryota</taxon>
        <taxon>Viridiplantae</taxon>
        <taxon>Streptophyta</taxon>
        <taxon>Embryophyta</taxon>
        <taxon>Tracheophyta</taxon>
        <taxon>Spermatophyta</taxon>
        <taxon>Magnoliopsida</taxon>
        <taxon>eudicotyledons</taxon>
        <taxon>Gunneridae</taxon>
        <taxon>Pentapetalae</taxon>
        <taxon>asterids</taxon>
        <taxon>lamiids</taxon>
        <taxon>Solanales</taxon>
        <taxon>Solanaceae</taxon>
        <taxon>Solanoideae</taxon>
        <taxon>Solaneae</taxon>
        <taxon>Solanum</taxon>
    </lineage>
</organism>
<evidence type="ECO:0000313" key="2">
    <source>
        <dbReference type="Proteomes" id="UP000824120"/>
    </source>
</evidence>
<dbReference type="Proteomes" id="UP000824120">
    <property type="component" value="Chromosome 2"/>
</dbReference>